<accession>A0A1G4VLQ1</accession>
<dbReference type="EMBL" id="FMUB01000002">
    <property type="protein sequence ID" value="SCX08651.1"/>
    <property type="molecule type" value="Genomic_DNA"/>
</dbReference>
<feature type="domain" description="SnoaL-like" evidence="2">
    <location>
        <begin position="49"/>
        <end position="169"/>
    </location>
</feature>
<feature type="region of interest" description="Disordered" evidence="1">
    <location>
        <begin position="234"/>
        <end position="270"/>
    </location>
</feature>
<dbReference type="InterPro" id="IPR037401">
    <property type="entry name" value="SnoaL-like"/>
</dbReference>
<reference evidence="4" key="1">
    <citation type="submission" date="2016-10" db="EMBL/GenBank/DDBJ databases">
        <authorList>
            <person name="Varghese N."/>
            <person name="Submissions S."/>
        </authorList>
    </citation>
    <scope>NUCLEOTIDE SEQUENCE [LARGE SCALE GENOMIC DNA]</scope>
    <source>
        <strain evidence="4">UNC267MFSha1.1M11</strain>
    </source>
</reference>
<evidence type="ECO:0000259" key="2">
    <source>
        <dbReference type="Pfam" id="PF13577"/>
    </source>
</evidence>
<dbReference type="Gene3D" id="3.10.450.50">
    <property type="match status" value="1"/>
</dbReference>
<dbReference type="STRING" id="1502745.SAMN02799620_01286"/>
<feature type="compositionally biased region" description="Low complexity" evidence="1">
    <location>
        <begin position="346"/>
        <end position="375"/>
    </location>
</feature>
<feature type="compositionally biased region" description="Low complexity" evidence="1">
    <location>
        <begin position="294"/>
        <end position="305"/>
    </location>
</feature>
<dbReference type="RefSeq" id="WP_170847124.1">
    <property type="nucleotide sequence ID" value="NZ_FMUB01000002.1"/>
</dbReference>
<feature type="compositionally biased region" description="Polar residues" evidence="1">
    <location>
        <begin position="314"/>
        <end position="331"/>
    </location>
</feature>
<dbReference type="Pfam" id="PF13577">
    <property type="entry name" value="SnoaL_4"/>
    <property type="match status" value="1"/>
</dbReference>
<dbReference type="AlphaFoldDB" id="A0A1G4VLQ1"/>
<organism evidence="3 4">
    <name type="scientific">Mycolicibacterium fluoranthenivorans</name>
    <dbReference type="NCBI Taxonomy" id="258505"/>
    <lineage>
        <taxon>Bacteria</taxon>
        <taxon>Bacillati</taxon>
        <taxon>Actinomycetota</taxon>
        <taxon>Actinomycetes</taxon>
        <taxon>Mycobacteriales</taxon>
        <taxon>Mycobacteriaceae</taxon>
        <taxon>Mycolicibacterium</taxon>
    </lineage>
</organism>
<proteinExistence type="predicted"/>
<evidence type="ECO:0000256" key="1">
    <source>
        <dbReference type="SAM" id="MobiDB-lite"/>
    </source>
</evidence>
<feature type="compositionally biased region" description="Polar residues" evidence="1">
    <location>
        <begin position="247"/>
        <end position="256"/>
    </location>
</feature>
<feature type="compositionally biased region" description="Polar residues" evidence="1">
    <location>
        <begin position="282"/>
        <end position="293"/>
    </location>
</feature>
<sequence>MLRTAVALGAVAAIGAGVGVVPVAHSAVAFPMRGTAPAVSLMATVTDAATETAAIELLKATYFNDVDTKNWAALRRLFTSDAVVDTTGSYGPYFSSRDLFIAFTALTLSAINTRHQGYDPDIDLSSDTTAGAVWTMQDRLSLAGLVTIHGYGHYTDEYEKVDGQWVVTYSKLTRTGFSLELTAFDKFVAGIKKAYAAGGPVAALLQVVPGLVEIPVSAVRNLVGALASNFGGAPAKADPITVPEGSTGVTTEPPGQTTETSTAVAGSASASSVKTVTLRTSVRTAGASDSQSISAAETADATESTESADRTTKSTESAEPASGTTKSQATTARPAKKASATKIETTDTAGAGSSTTTESTGQDDSSTSGSTSPDGAGHKSAEGAKSASESSSGSQQ</sequence>
<dbReference type="InterPro" id="IPR032710">
    <property type="entry name" value="NTF2-like_dom_sf"/>
</dbReference>
<feature type="compositionally biased region" description="Low complexity" evidence="1">
    <location>
        <begin position="257"/>
        <end position="270"/>
    </location>
</feature>
<name>A0A1G4VLQ1_9MYCO</name>
<gene>
    <name evidence="3" type="ORF">SAMN02799620_01286</name>
</gene>
<dbReference type="SUPFAM" id="SSF54427">
    <property type="entry name" value="NTF2-like"/>
    <property type="match status" value="1"/>
</dbReference>
<feature type="region of interest" description="Disordered" evidence="1">
    <location>
        <begin position="282"/>
        <end position="396"/>
    </location>
</feature>
<protein>
    <submittedName>
        <fullName evidence="3">SnoaL-like domain-containing protein</fullName>
    </submittedName>
</protein>
<evidence type="ECO:0000313" key="3">
    <source>
        <dbReference type="EMBL" id="SCX08651.1"/>
    </source>
</evidence>
<evidence type="ECO:0000313" key="4">
    <source>
        <dbReference type="Proteomes" id="UP000199707"/>
    </source>
</evidence>
<feature type="compositionally biased region" description="Low complexity" evidence="1">
    <location>
        <begin position="383"/>
        <end position="396"/>
    </location>
</feature>
<dbReference type="Proteomes" id="UP000199707">
    <property type="component" value="Unassembled WGS sequence"/>
</dbReference>